<accession>A0A2P4Z3V3</accession>
<gene>
    <name evidence="9" type="ORF">CmeUKMEL1_14020</name>
</gene>
<dbReference type="Pfam" id="PF04101">
    <property type="entry name" value="Glyco_tran_28_C"/>
    <property type="match status" value="1"/>
</dbReference>
<dbReference type="EMBL" id="JIBK01000048">
    <property type="protein sequence ID" value="POM84763.1"/>
    <property type="molecule type" value="Genomic_DNA"/>
</dbReference>
<dbReference type="PANTHER" id="PTHR12867:SF6">
    <property type="entry name" value="N-ACETYLGLUCOSAMINYLDIPHOSPHODOLICHOL N-ACETYLGLUCOSAMINYLTRANSFERASE"/>
    <property type="match status" value="1"/>
</dbReference>
<evidence type="ECO:0000256" key="2">
    <source>
        <dbReference type="ARBA" id="ARBA00006962"/>
    </source>
</evidence>
<evidence type="ECO:0000256" key="5">
    <source>
        <dbReference type="ARBA" id="ARBA00022676"/>
    </source>
</evidence>
<evidence type="ECO:0000256" key="1">
    <source>
        <dbReference type="ARBA" id="ARBA00004240"/>
    </source>
</evidence>
<dbReference type="VEuPathDB" id="CryptoDB:CmeUKMEL1_14020"/>
<dbReference type="Gene3D" id="3.40.50.2000">
    <property type="entry name" value="Glycogen Phosphorylase B"/>
    <property type="match status" value="1"/>
</dbReference>
<keyword evidence="5" id="KW-0328">Glycosyltransferase</keyword>
<evidence type="ECO:0000256" key="3">
    <source>
        <dbReference type="ARBA" id="ARBA00012614"/>
    </source>
</evidence>
<dbReference type="InterPro" id="IPR039042">
    <property type="entry name" value="Alg13-like"/>
</dbReference>
<dbReference type="GO" id="GO:0004577">
    <property type="term" value="F:N-acetylglucosaminyldiphosphodolichol N-acetylglucosaminyltransferase activity"/>
    <property type="evidence" value="ECO:0007669"/>
    <property type="project" value="UniProtKB-EC"/>
</dbReference>
<evidence type="ECO:0000256" key="4">
    <source>
        <dbReference type="ARBA" id="ARBA00017468"/>
    </source>
</evidence>
<name>A0A2P4Z3V3_9CRYT</name>
<evidence type="ECO:0000259" key="8">
    <source>
        <dbReference type="Pfam" id="PF04101"/>
    </source>
</evidence>
<dbReference type="PANTHER" id="PTHR12867">
    <property type="entry name" value="GLYCOSYL TRANSFERASE-RELATED"/>
    <property type="match status" value="1"/>
</dbReference>
<dbReference type="OrthoDB" id="20273at2759"/>
<keyword evidence="7" id="KW-0256">Endoplasmic reticulum</keyword>
<dbReference type="Proteomes" id="UP000236928">
    <property type="component" value="Unassembled WGS sequence"/>
</dbReference>
<dbReference type="EC" id="2.4.1.141" evidence="3"/>
<proteinExistence type="inferred from homology"/>
<dbReference type="GO" id="GO:0005783">
    <property type="term" value="C:endoplasmic reticulum"/>
    <property type="evidence" value="ECO:0007669"/>
    <property type="project" value="UniProtKB-SubCell"/>
</dbReference>
<dbReference type="AlphaFoldDB" id="A0A2P4Z3V3"/>
<dbReference type="InterPro" id="IPR007235">
    <property type="entry name" value="Glyco_trans_28_C"/>
</dbReference>
<comment type="similarity">
    <text evidence="2">Belongs to the glycosyltransferase 28 family.</text>
</comment>
<comment type="caution">
    <text evidence="9">The sequence shown here is derived from an EMBL/GenBank/DDBJ whole genome shotgun (WGS) entry which is preliminary data.</text>
</comment>
<keyword evidence="6 9" id="KW-0808">Transferase</keyword>
<organism evidence="9 10">
    <name type="scientific">Cryptosporidium meleagridis</name>
    <dbReference type="NCBI Taxonomy" id="93969"/>
    <lineage>
        <taxon>Eukaryota</taxon>
        <taxon>Sar</taxon>
        <taxon>Alveolata</taxon>
        <taxon>Apicomplexa</taxon>
        <taxon>Conoidasida</taxon>
        <taxon>Coccidia</taxon>
        <taxon>Eucoccidiorida</taxon>
        <taxon>Eimeriorina</taxon>
        <taxon>Cryptosporidiidae</taxon>
        <taxon>Cryptosporidium</taxon>
    </lineage>
</organism>
<feature type="domain" description="Glycosyl transferase family 28 C-terminal" evidence="8">
    <location>
        <begin position="3"/>
        <end position="152"/>
    </location>
</feature>
<evidence type="ECO:0000256" key="6">
    <source>
        <dbReference type="ARBA" id="ARBA00022679"/>
    </source>
</evidence>
<protein>
    <recommendedName>
        <fullName evidence="4">UDP-N-acetylglucosamine transferase subunit ALG13</fullName>
        <ecNumber evidence="3">2.4.1.141</ecNumber>
    </recommendedName>
</protein>
<comment type="subcellular location">
    <subcellularLocation>
        <location evidence="1">Endoplasmic reticulum</location>
    </subcellularLocation>
</comment>
<keyword evidence="10" id="KW-1185">Reference proteome</keyword>
<evidence type="ECO:0000313" key="9">
    <source>
        <dbReference type="EMBL" id="POM84763.1"/>
    </source>
</evidence>
<evidence type="ECO:0000256" key="7">
    <source>
        <dbReference type="ARBA" id="ARBA00022824"/>
    </source>
</evidence>
<sequence length="198" mass="22453">MSVLVTVGTTKFDLLIKQVDKAEFLDQLLECGFNNLFIQYGSGEYVPKSRKVKHSKICDNIIGENNEKFLEIKAIPYMKEITYSNYDLIIGHAGAGTILNSLRNNKKMIVVINKTLMDNHQAELATQLDNDKYLIAIDNVNDLINAIKTITSISFSHDIPNQEQNATSSYLIPFPKASNTHFKEEINKLLSNKNIWKD</sequence>
<evidence type="ECO:0000313" key="10">
    <source>
        <dbReference type="Proteomes" id="UP000236928"/>
    </source>
</evidence>
<reference evidence="9 10" key="1">
    <citation type="submission" date="2014-04" db="EMBL/GenBank/DDBJ databases">
        <title>Comparative Genomics of Cryptosporidium Species.</title>
        <authorList>
            <person name="Silva J.C."/>
            <person name="Su Q."/>
            <person name="Chalmers R."/>
            <person name="Chibucos M.C."/>
            <person name="Elwin K."/>
            <person name="Godinez A."/>
            <person name="Guo F."/>
            <person name="Huynh K."/>
            <person name="Orvis J."/>
            <person name="Ott S."/>
            <person name="Sadzewicz L."/>
            <person name="Sengamalay N."/>
            <person name="Shetty A."/>
            <person name="Sun M."/>
            <person name="Tallon L."/>
            <person name="Xiao L."/>
            <person name="Zhang H."/>
            <person name="Fraser C.M."/>
            <person name="Zhu G."/>
            <person name="Kissinger J."/>
            <person name="Widmer G."/>
        </authorList>
    </citation>
    <scope>NUCLEOTIDE SEQUENCE [LARGE SCALE GENOMIC DNA]</scope>
    <source>
        <strain evidence="9 10">UKMEL1</strain>
    </source>
</reference>
<dbReference type="GO" id="GO:0006488">
    <property type="term" value="P:dolichol-linked oligosaccharide biosynthetic process"/>
    <property type="evidence" value="ECO:0007669"/>
    <property type="project" value="InterPro"/>
</dbReference>